<name>A0A6J5SZV8_9CAUD</name>
<reference evidence="2" key="1">
    <citation type="submission" date="2020-05" db="EMBL/GenBank/DDBJ databases">
        <authorList>
            <person name="Chiriac C."/>
            <person name="Salcher M."/>
            <person name="Ghai R."/>
            <person name="Kavagutti S V."/>
        </authorList>
    </citation>
    <scope>NUCLEOTIDE SEQUENCE</scope>
</reference>
<gene>
    <name evidence="2" type="ORF">UFOVP1636_50</name>
</gene>
<feature type="region of interest" description="Disordered" evidence="1">
    <location>
        <begin position="1"/>
        <end position="29"/>
    </location>
</feature>
<feature type="compositionally biased region" description="Polar residues" evidence="1">
    <location>
        <begin position="1"/>
        <end position="13"/>
    </location>
</feature>
<dbReference type="EMBL" id="LR797503">
    <property type="protein sequence ID" value="CAB4220810.1"/>
    <property type="molecule type" value="Genomic_DNA"/>
</dbReference>
<proteinExistence type="predicted"/>
<organism evidence="2">
    <name type="scientific">uncultured Caudovirales phage</name>
    <dbReference type="NCBI Taxonomy" id="2100421"/>
    <lineage>
        <taxon>Viruses</taxon>
        <taxon>Duplodnaviria</taxon>
        <taxon>Heunggongvirae</taxon>
        <taxon>Uroviricota</taxon>
        <taxon>Caudoviricetes</taxon>
        <taxon>Peduoviridae</taxon>
        <taxon>Maltschvirus</taxon>
        <taxon>Maltschvirus maltsch</taxon>
    </lineage>
</organism>
<accession>A0A6J5SZV8</accession>
<evidence type="ECO:0000313" key="2">
    <source>
        <dbReference type="EMBL" id="CAB4220810.1"/>
    </source>
</evidence>
<protein>
    <submittedName>
        <fullName evidence="2">Uncharacterized protein</fullName>
    </submittedName>
</protein>
<evidence type="ECO:0000256" key="1">
    <source>
        <dbReference type="SAM" id="MobiDB-lite"/>
    </source>
</evidence>
<sequence>MDAVNGNHTSQPNYDPRHGGPYDRGSADSYYSRGYNPHYFEGATSTTPRVEMADMTAAEITAYTAGFNDNEQFSDKKDWG</sequence>